<dbReference type="Pfam" id="PF01764">
    <property type="entry name" value="Lipase_3"/>
    <property type="match status" value="1"/>
</dbReference>
<evidence type="ECO:0000313" key="3">
    <source>
        <dbReference type="Proteomes" id="UP001589693"/>
    </source>
</evidence>
<dbReference type="CDD" id="cd00519">
    <property type="entry name" value="Lipase_3"/>
    <property type="match status" value="1"/>
</dbReference>
<protein>
    <submittedName>
        <fullName evidence="2">Lipase family protein</fullName>
    </submittedName>
</protein>
<name>A0ABV6A1L8_9PSEU</name>
<proteinExistence type="predicted"/>
<dbReference type="EMBL" id="JBHLZU010000019">
    <property type="protein sequence ID" value="MFB9907052.1"/>
    <property type="molecule type" value="Genomic_DNA"/>
</dbReference>
<dbReference type="InterPro" id="IPR002921">
    <property type="entry name" value="Fungal_lipase-type"/>
</dbReference>
<reference evidence="2 3" key="1">
    <citation type="submission" date="2024-09" db="EMBL/GenBank/DDBJ databases">
        <authorList>
            <person name="Sun Q."/>
            <person name="Mori K."/>
        </authorList>
    </citation>
    <scope>NUCLEOTIDE SEQUENCE [LARGE SCALE GENOMIC DNA]</scope>
    <source>
        <strain evidence="2 3">TBRC 7907</strain>
    </source>
</reference>
<dbReference type="SUPFAM" id="SSF53474">
    <property type="entry name" value="alpha/beta-Hydrolases"/>
    <property type="match status" value="1"/>
</dbReference>
<organism evidence="2 3">
    <name type="scientific">Allokutzneria oryzae</name>
    <dbReference type="NCBI Taxonomy" id="1378989"/>
    <lineage>
        <taxon>Bacteria</taxon>
        <taxon>Bacillati</taxon>
        <taxon>Actinomycetota</taxon>
        <taxon>Actinomycetes</taxon>
        <taxon>Pseudonocardiales</taxon>
        <taxon>Pseudonocardiaceae</taxon>
        <taxon>Allokutzneria</taxon>
    </lineage>
</organism>
<dbReference type="PANTHER" id="PTHR46086:SF29">
    <property type="entry name" value="SUPERFAMILY PROTEIN, PUTATIVE ISOFORM 1-RELATED"/>
    <property type="match status" value="1"/>
</dbReference>
<dbReference type="Gene3D" id="3.40.50.1820">
    <property type="entry name" value="alpha/beta hydrolase"/>
    <property type="match status" value="1"/>
</dbReference>
<dbReference type="InterPro" id="IPR044819">
    <property type="entry name" value="OBL-like"/>
</dbReference>
<evidence type="ECO:0000259" key="1">
    <source>
        <dbReference type="Pfam" id="PF01764"/>
    </source>
</evidence>
<evidence type="ECO:0000313" key="2">
    <source>
        <dbReference type="EMBL" id="MFB9907052.1"/>
    </source>
</evidence>
<dbReference type="RefSeq" id="WP_377856486.1">
    <property type="nucleotide sequence ID" value="NZ_JBHLZU010000019.1"/>
</dbReference>
<dbReference type="PANTHER" id="PTHR46086">
    <property type="entry name" value="ALPHA/BETA-HYDROLASES SUPERFAMILY PROTEIN"/>
    <property type="match status" value="1"/>
</dbReference>
<dbReference type="InterPro" id="IPR029058">
    <property type="entry name" value="AB_hydrolase_fold"/>
</dbReference>
<feature type="domain" description="Fungal lipase-type" evidence="1">
    <location>
        <begin position="76"/>
        <end position="209"/>
    </location>
</feature>
<accession>A0ABV6A1L8</accession>
<dbReference type="Proteomes" id="UP001589693">
    <property type="component" value="Unassembled WGS sequence"/>
</dbReference>
<gene>
    <name evidence="2" type="ORF">ACFFQA_24220</name>
</gene>
<keyword evidence="3" id="KW-1185">Reference proteome</keyword>
<sequence>MATVAAPDHGATGHNTAHAYWLARAAKLAYAAPDVIDTTAREWGFHRVRHHRTPHRQPFPLEDTQAYTAASDKMIVVAFRGTEPLRIRDWLSDVNTPPWPGPGGNGLVHYGFGQALESVFSDVKDAIDTFRDNGQTLWFTGHSLGGALAMLAGASLYFEDPRLLADGVYTYGQPRTCDRVLAGAYDEAFVKRMHRYVNNNDIVPQVPPQPLYHHVDALHYIDSTGKIRDSVTFLGGVTDRLKGLAADVFAPTSDALRDHCIDKYVTALEKNLSSA</sequence>
<comment type="caution">
    <text evidence="2">The sequence shown here is derived from an EMBL/GenBank/DDBJ whole genome shotgun (WGS) entry which is preliminary data.</text>
</comment>